<proteinExistence type="predicted"/>
<evidence type="ECO:0000313" key="2">
    <source>
        <dbReference type="Proteomes" id="UP000053268"/>
    </source>
</evidence>
<gene>
    <name evidence="1" type="ORF">RR46_00976</name>
</gene>
<dbReference type="Proteomes" id="UP000053268">
    <property type="component" value="Unassembled WGS sequence"/>
</dbReference>
<dbReference type="EMBL" id="KQ459169">
    <property type="protein sequence ID" value="KPJ03418.1"/>
    <property type="molecule type" value="Genomic_DNA"/>
</dbReference>
<keyword evidence="2" id="KW-1185">Reference proteome</keyword>
<reference evidence="1 2" key="1">
    <citation type="journal article" date="2015" name="Nat. Commun.">
        <title>Outbred genome sequencing and CRISPR/Cas9 gene editing in butterflies.</title>
        <authorList>
            <person name="Li X."/>
            <person name="Fan D."/>
            <person name="Zhang W."/>
            <person name="Liu G."/>
            <person name="Zhang L."/>
            <person name="Zhao L."/>
            <person name="Fang X."/>
            <person name="Chen L."/>
            <person name="Dong Y."/>
            <person name="Chen Y."/>
            <person name="Ding Y."/>
            <person name="Zhao R."/>
            <person name="Feng M."/>
            <person name="Zhu Y."/>
            <person name="Feng Y."/>
            <person name="Jiang X."/>
            <person name="Zhu D."/>
            <person name="Xiang H."/>
            <person name="Feng X."/>
            <person name="Li S."/>
            <person name="Wang J."/>
            <person name="Zhang G."/>
            <person name="Kronforst M.R."/>
            <person name="Wang W."/>
        </authorList>
    </citation>
    <scope>NUCLEOTIDE SEQUENCE [LARGE SCALE GENOMIC DNA]</scope>
    <source>
        <strain evidence="1">Ya'a_city_454_Px</strain>
        <tissue evidence="1">Whole body</tissue>
    </source>
</reference>
<evidence type="ECO:0000313" key="1">
    <source>
        <dbReference type="EMBL" id="KPJ03418.1"/>
    </source>
</evidence>
<protein>
    <submittedName>
        <fullName evidence="1">Uncharacterized protein</fullName>
    </submittedName>
</protein>
<accession>A0A0N0P9S2</accession>
<name>A0A0N0P9S2_PAPXU</name>
<organism evidence="1 2">
    <name type="scientific">Papilio xuthus</name>
    <name type="common">Asian swallowtail butterfly</name>
    <dbReference type="NCBI Taxonomy" id="66420"/>
    <lineage>
        <taxon>Eukaryota</taxon>
        <taxon>Metazoa</taxon>
        <taxon>Ecdysozoa</taxon>
        <taxon>Arthropoda</taxon>
        <taxon>Hexapoda</taxon>
        <taxon>Insecta</taxon>
        <taxon>Pterygota</taxon>
        <taxon>Neoptera</taxon>
        <taxon>Endopterygota</taxon>
        <taxon>Lepidoptera</taxon>
        <taxon>Glossata</taxon>
        <taxon>Ditrysia</taxon>
        <taxon>Papilionoidea</taxon>
        <taxon>Papilionidae</taxon>
        <taxon>Papilioninae</taxon>
        <taxon>Papilio</taxon>
    </lineage>
</organism>
<sequence length="88" mass="9567">MCLSGGVEANTCPEDTILETMQGCNTEPCTNDTKTSPAKAVTAADDYYDYEECIEEDYPEAGAEAIGPSGVTVCKFACNNAFRVWFYK</sequence>
<dbReference type="AlphaFoldDB" id="A0A0N0P9S2"/>